<keyword evidence="2" id="KW-1185">Reference proteome</keyword>
<organism evidence="1 2">
    <name type="scientific">Lophiostoma macrostomum CBS 122681</name>
    <dbReference type="NCBI Taxonomy" id="1314788"/>
    <lineage>
        <taxon>Eukaryota</taxon>
        <taxon>Fungi</taxon>
        <taxon>Dikarya</taxon>
        <taxon>Ascomycota</taxon>
        <taxon>Pezizomycotina</taxon>
        <taxon>Dothideomycetes</taxon>
        <taxon>Pleosporomycetidae</taxon>
        <taxon>Pleosporales</taxon>
        <taxon>Lophiostomataceae</taxon>
        <taxon>Lophiostoma</taxon>
    </lineage>
</organism>
<name>A0A6A6TT06_9PLEO</name>
<dbReference type="AlphaFoldDB" id="A0A6A6TT06"/>
<accession>A0A6A6TT06</accession>
<evidence type="ECO:0000313" key="2">
    <source>
        <dbReference type="Proteomes" id="UP000799324"/>
    </source>
</evidence>
<evidence type="ECO:0000313" key="1">
    <source>
        <dbReference type="EMBL" id="KAF2662566.1"/>
    </source>
</evidence>
<sequence>MSSSSSTTQDRLRRKLAWTRPVWLAILGAIQRASTPITAIEERDAEDFSLNPYLKQLEDAEFYEIVYDHSSDRKDDHKIKDCMGEVNEHLRNGALTFRACQKGTYVFWDIISNILKGDKNVVKLRWMRKQIQPQRIFIICEDEERFVWDPSGDQFGLPDWFYTAKEYKQSIEMASLDPVVGTAEHEKTTLEKEEPRLRSLKAAVQQVVADAEAEWEAKGVKLHESSDHELEKLRHDLVAKIEKRMVKLLEEWSITMS</sequence>
<gene>
    <name evidence="1" type="ORF">K491DRAFT_673076</name>
</gene>
<proteinExistence type="predicted"/>
<protein>
    <submittedName>
        <fullName evidence="1">Uncharacterized protein</fullName>
    </submittedName>
</protein>
<dbReference type="EMBL" id="MU004289">
    <property type="protein sequence ID" value="KAF2662566.1"/>
    <property type="molecule type" value="Genomic_DNA"/>
</dbReference>
<dbReference type="OrthoDB" id="3800962at2759"/>
<reference evidence="1" key="1">
    <citation type="journal article" date="2020" name="Stud. Mycol.">
        <title>101 Dothideomycetes genomes: a test case for predicting lifestyles and emergence of pathogens.</title>
        <authorList>
            <person name="Haridas S."/>
            <person name="Albert R."/>
            <person name="Binder M."/>
            <person name="Bloem J."/>
            <person name="Labutti K."/>
            <person name="Salamov A."/>
            <person name="Andreopoulos B."/>
            <person name="Baker S."/>
            <person name="Barry K."/>
            <person name="Bills G."/>
            <person name="Bluhm B."/>
            <person name="Cannon C."/>
            <person name="Castanera R."/>
            <person name="Culley D."/>
            <person name="Daum C."/>
            <person name="Ezra D."/>
            <person name="Gonzalez J."/>
            <person name="Henrissat B."/>
            <person name="Kuo A."/>
            <person name="Liang C."/>
            <person name="Lipzen A."/>
            <person name="Lutzoni F."/>
            <person name="Magnuson J."/>
            <person name="Mondo S."/>
            <person name="Nolan M."/>
            <person name="Ohm R."/>
            <person name="Pangilinan J."/>
            <person name="Park H.-J."/>
            <person name="Ramirez L."/>
            <person name="Alfaro M."/>
            <person name="Sun H."/>
            <person name="Tritt A."/>
            <person name="Yoshinaga Y."/>
            <person name="Zwiers L.-H."/>
            <person name="Turgeon B."/>
            <person name="Goodwin S."/>
            <person name="Spatafora J."/>
            <person name="Crous P."/>
            <person name="Grigoriev I."/>
        </authorList>
    </citation>
    <scope>NUCLEOTIDE SEQUENCE</scope>
    <source>
        <strain evidence="1">CBS 122681</strain>
    </source>
</reference>
<dbReference type="Proteomes" id="UP000799324">
    <property type="component" value="Unassembled WGS sequence"/>
</dbReference>